<dbReference type="GO" id="GO:0016787">
    <property type="term" value="F:hydrolase activity"/>
    <property type="evidence" value="ECO:0007669"/>
    <property type="project" value="UniProtKB-KW"/>
</dbReference>
<keyword evidence="2" id="KW-0378">Hydrolase</keyword>
<reference evidence="4 5" key="1">
    <citation type="submission" date="2019-07" db="EMBL/GenBank/DDBJ databases">
        <title>The pathways for chlorine oxyanion respiration interact through the shared metabolite chlorate.</title>
        <authorList>
            <person name="Barnum T.P."/>
            <person name="Cheng Y."/>
            <person name="Hill K.A."/>
            <person name="Lucas L.N."/>
            <person name="Carlson H.K."/>
            <person name="Coates J.D."/>
        </authorList>
    </citation>
    <scope>NUCLEOTIDE SEQUENCE [LARGE SCALE GENOMIC DNA]</scope>
    <source>
        <strain evidence="4 5">BK-1</strain>
    </source>
</reference>
<accession>A0A558DRW4</accession>
<dbReference type="EMBL" id="VMNH01000007">
    <property type="protein sequence ID" value="TVO75870.1"/>
    <property type="molecule type" value="Genomic_DNA"/>
</dbReference>
<dbReference type="InterPro" id="IPR003140">
    <property type="entry name" value="PLipase/COase/thioEstase"/>
</dbReference>
<proteinExistence type="inferred from homology"/>
<dbReference type="PANTHER" id="PTHR10655:SF17">
    <property type="entry name" value="LYSOPHOSPHOLIPASE-LIKE PROTEIN 1"/>
    <property type="match status" value="1"/>
</dbReference>
<evidence type="ECO:0000313" key="5">
    <source>
        <dbReference type="Proteomes" id="UP000316649"/>
    </source>
</evidence>
<dbReference type="PANTHER" id="PTHR10655">
    <property type="entry name" value="LYSOPHOSPHOLIPASE-RELATED"/>
    <property type="match status" value="1"/>
</dbReference>
<evidence type="ECO:0000256" key="2">
    <source>
        <dbReference type="ARBA" id="ARBA00022801"/>
    </source>
</evidence>
<dbReference type="SUPFAM" id="SSF53474">
    <property type="entry name" value="alpha/beta-Hydrolases"/>
    <property type="match status" value="1"/>
</dbReference>
<keyword evidence="5" id="KW-1185">Reference proteome</keyword>
<dbReference type="OrthoDB" id="9801763at2"/>
<dbReference type="RefSeq" id="WP_144358450.1">
    <property type="nucleotide sequence ID" value="NZ_VMNH01000007.1"/>
</dbReference>
<dbReference type="InterPro" id="IPR050565">
    <property type="entry name" value="LYPA1-2/EST-like"/>
</dbReference>
<protein>
    <submittedName>
        <fullName evidence="4">Carboxylesterase</fullName>
    </submittedName>
</protein>
<dbReference type="AlphaFoldDB" id="A0A558DRW4"/>
<dbReference type="Pfam" id="PF02230">
    <property type="entry name" value="Abhydrolase_2"/>
    <property type="match status" value="1"/>
</dbReference>
<feature type="domain" description="Phospholipase/carboxylesterase/thioesterase" evidence="3">
    <location>
        <begin position="10"/>
        <end position="214"/>
    </location>
</feature>
<evidence type="ECO:0000259" key="3">
    <source>
        <dbReference type="Pfam" id="PF02230"/>
    </source>
</evidence>
<sequence>MTELNCIEIETNDTVDAAVIWLHGLGASGEDFVPIVPELRLPNSVGVRFIFPNAPEIPVTVNGGYIMPAWYDILSMDIDRQIDEKQLLASANAVSAIIDREISRGINSNRIIIAGFSQGGAVGYQVALTCPHTLGGLIGMSTYFATADVIKTHRANAKLPIHLYHGTADPVVPELLGQKAKTQLESMGYAPAYSTYPMDHSVCLEEIEDIARFLCHQLSL</sequence>
<name>A0A558DRW4_9GAMM</name>
<dbReference type="InterPro" id="IPR029058">
    <property type="entry name" value="AB_hydrolase_fold"/>
</dbReference>
<evidence type="ECO:0000256" key="1">
    <source>
        <dbReference type="ARBA" id="ARBA00006499"/>
    </source>
</evidence>
<gene>
    <name evidence="4" type="ORF">FHP88_07680</name>
</gene>
<comment type="caution">
    <text evidence="4">The sequence shown here is derived from an EMBL/GenBank/DDBJ whole genome shotgun (WGS) entry which is preliminary data.</text>
</comment>
<evidence type="ECO:0000313" key="4">
    <source>
        <dbReference type="EMBL" id="TVO75870.1"/>
    </source>
</evidence>
<comment type="similarity">
    <text evidence="1">Belongs to the AB hydrolase superfamily. AB hydrolase 2 family.</text>
</comment>
<organism evidence="4 5">
    <name type="scientific">Sedimenticola selenatireducens</name>
    <dbReference type="NCBI Taxonomy" id="191960"/>
    <lineage>
        <taxon>Bacteria</taxon>
        <taxon>Pseudomonadati</taxon>
        <taxon>Pseudomonadota</taxon>
        <taxon>Gammaproteobacteria</taxon>
        <taxon>Chromatiales</taxon>
        <taxon>Sedimenticolaceae</taxon>
        <taxon>Sedimenticola</taxon>
    </lineage>
</organism>
<dbReference type="Proteomes" id="UP000316649">
    <property type="component" value="Unassembled WGS sequence"/>
</dbReference>
<dbReference type="Gene3D" id="3.40.50.1820">
    <property type="entry name" value="alpha/beta hydrolase"/>
    <property type="match status" value="1"/>
</dbReference>